<reference evidence="2" key="1">
    <citation type="journal article" date="2021" name="Proc. Natl. Acad. Sci. U.S.A.">
        <title>A Catalog of Tens of Thousands of Viruses from Human Metagenomes Reveals Hidden Associations with Chronic Diseases.</title>
        <authorList>
            <person name="Tisza M.J."/>
            <person name="Buck C.B."/>
        </authorList>
    </citation>
    <scope>NUCLEOTIDE SEQUENCE</scope>
    <source>
        <strain evidence="2">CtE0n6</strain>
    </source>
</reference>
<feature type="compositionally biased region" description="Basic and acidic residues" evidence="1">
    <location>
        <begin position="527"/>
        <end position="558"/>
    </location>
</feature>
<protein>
    <submittedName>
        <fullName evidence="2">Portal protein</fullName>
    </submittedName>
</protein>
<proteinExistence type="predicted"/>
<name>A0A8S5RFT5_9VIRU</name>
<feature type="region of interest" description="Disordered" evidence="1">
    <location>
        <begin position="511"/>
        <end position="558"/>
    </location>
</feature>
<sequence>MSKTIEANIPVLESGQKIVISNIDGNYIASEFEVHQGQFDDYLQLAEYDVEKLSHLYDRLLIKDNNEYVTTPEQISSLAKNTQTNLEKIIKINGIIQYYLNKSDLIGKTYEILENNINTNFTINYPLVGGINKSAKKKESKMKDEIRSLINKFNSDIDIKKLIVDNVMSVYTEGNFIMYLKGDSDNGYGVVKYPLDIIEITDRTIDGEPLVVFNVNELKSRLQGSINKYGKMKTKQKVDIKTIIQEEVKRDYPEEVYEAYKNNDNYVYLNPERIGVNRINNMGKKYGVTPLFKALTPLLTLETIDNVDRKNLQAKAKKVFYQKMRKECIDDNGQIDINAVGYAQASLLQAMDSDVVIYTSTGLVESLEILEPKADPTDNDIVSSNRNRVLGACGITFSSNESKNGANVVKINYEDLLKTINKINRGLERILNKLYKVILDENGFPAEYAPTINIQNTLLLDLDSCSKLVDLVYSKIGLSYKTAIEALGLDYDEEVSRRKAENDNKFDEEIFIPHGNSYTSNSNQLIDHTDPDKNSNGSKKSENQDKSLEDKSNNDVKV</sequence>
<accession>A0A8S5RFT5</accession>
<organism evidence="2">
    <name type="scientific">virus sp. ctE0n6</name>
    <dbReference type="NCBI Taxonomy" id="2827985"/>
    <lineage>
        <taxon>Viruses</taxon>
    </lineage>
</organism>
<evidence type="ECO:0000256" key="1">
    <source>
        <dbReference type="SAM" id="MobiDB-lite"/>
    </source>
</evidence>
<dbReference type="EMBL" id="BK059101">
    <property type="protein sequence ID" value="DAE29925.1"/>
    <property type="molecule type" value="Genomic_DNA"/>
</dbReference>
<feature type="compositionally biased region" description="Polar residues" evidence="1">
    <location>
        <begin position="516"/>
        <end position="526"/>
    </location>
</feature>
<evidence type="ECO:0000313" key="2">
    <source>
        <dbReference type="EMBL" id="DAE29925.1"/>
    </source>
</evidence>